<evidence type="ECO:0000256" key="1">
    <source>
        <dbReference type="ARBA" id="ARBA00001936"/>
    </source>
</evidence>
<evidence type="ECO:0000256" key="4">
    <source>
        <dbReference type="ARBA" id="ARBA00010912"/>
    </source>
</evidence>
<keyword evidence="17" id="KW-1185">Reference proteome</keyword>
<evidence type="ECO:0000313" key="17">
    <source>
        <dbReference type="Proteomes" id="UP001642484"/>
    </source>
</evidence>
<evidence type="ECO:0000256" key="10">
    <source>
        <dbReference type="ARBA" id="ARBA00022840"/>
    </source>
</evidence>
<comment type="caution">
    <text evidence="16">The sequence shown here is derived from an EMBL/GenBank/DDBJ whole genome shotgun (WGS) entry which is preliminary data.</text>
</comment>
<evidence type="ECO:0000256" key="5">
    <source>
        <dbReference type="ARBA" id="ARBA00012388"/>
    </source>
</evidence>
<evidence type="ECO:0000256" key="2">
    <source>
        <dbReference type="ARBA" id="ARBA00001946"/>
    </source>
</evidence>
<dbReference type="SUPFAM" id="SSF55003">
    <property type="entry name" value="PAP/Archaeal CCA-adding enzyme, C-terminal domain"/>
    <property type="match status" value="1"/>
</dbReference>
<evidence type="ECO:0000259" key="14">
    <source>
        <dbReference type="Pfam" id="PF04928"/>
    </source>
</evidence>
<keyword evidence="11" id="KW-0460">Magnesium</keyword>
<dbReference type="PANTHER" id="PTHR10682">
    <property type="entry name" value="POLY A POLYMERASE"/>
    <property type="match status" value="1"/>
</dbReference>
<feature type="domain" description="Poly(A) polymerase RNA-binding" evidence="13">
    <location>
        <begin position="360"/>
        <end position="410"/>
    </location>
</feature>
<evidence type="ECO:0000256" key="7">
    <source>
        <dbReference type="ARBA" id="ARBA00022679"/>
    </source>
</evidence>
<dbReference type="Pfam" id="PF20750">
    <property type="entry name" value="PAP_NTPase"/>
    <property type="match status" value="1"/>
</dbReference>
<evidence type="ECO:0000313" key="16">
    <source>
        <dbReference type="EMBL" id="CAK9011068.1"/>
    </source>
</evidence>
<reference evidence="16 17" key="1">
    <citation type="submission" date="2024-02" db="EMBL/GenBank/DDBJ databases">
        <authorList>
            <person name="Chen Y."/>
            <person name="Shah S."/>
            <person name="Dougan E. K."/>
            <person name="Thang M."/>
            <person name="Chan C."/>
        </authorList>
    </citation>
    <scope>NUCLEOTIDE SEQUENCE [LARGE SCALE GENOMIC DNA]</scope>
</reference>
<comment type="cofactor">
    <cofactor evidence="1">
        <name>Mn(2+)</name>
        <dbReference type="ChEBI" id="CHEBI:29035"/>
    </cofactor>
</comment>
<name>A0ABP0J9K0_9DINO</name>
<evidence type="ECO:0000256" key="12">
    <source>
        <dbReference type="ARBA" id="ARBA00023242"/>
    </source>
</evidence>
<comment type="cofactor">
    <cofactor evidence="2">
        <name>Mg(2+)</name>
        <dbReference type="ChEBI" id="CHEBI:18420"/>
    </cofactor>
</comment>
<feature type="domain" description="Poly(A) polymerase nucleotidyltransferase" evidence="15">
    <location>
        <begin position="8"/>
        <end position="202"/>
    </location>
</feature>
<organism evidence="16 17">
    <name type="scientific">Durusdinium trenchii</name>
    <dbReference type="NCBI Taxonomy" id="1381693"/>
    <lineage>
        <taxon>Eukaryota</taxon>
        <taxon>Sar</taxon>
        <taxon>Alveolata</taxon>
        <taxon>Dinophyceae</taxon>
        <taxon>Suessiales</taxon>
        <taxon>Symbiodiniaceae</taxon>
        <taxon>Durusdinium</taxon>
    </lineage>
</organism>
<comment type="similarity">
    <text evidence="4">Belongs to the poly(A) polymerase family.</text>
</comment>
<keyword evidence="9" id="KW-0547">Nucleotide-binding</keyword>
<dbReference type="Pfam" id="PF04926">
    <property type="entry name" value="PAP_RNA-bind"/>
    <property type="match status" value="2"/>
</dbReference>
<dbReference type="PANTHER" id="PTHR10682:SF10">
    <property type="entry name" value="POLYNUCLEOTIDE ADENYLYLTRANSFERASE"/>
    <property type="match status" value="1"/>
</dbReference>
<dbReference type="InterPro" id="IPR043519">
    <property type="entry name" value="NT_sf"/>
</dbReference>
<evidence type="ECO:0000256" key="3">
    <source>
        <dbReference type="ARBA" id="ARBA00004123"/>
    </source>
</evidence>
<dbReference type="CDD" id="cd05402">
    <property type="entry name" value="NT_PAP_TUTase"/>
    <property type="match status" value="1"/>
</dbReference>
<dbReference type="EC" id="2.7.7.19" evidence="5"/>
<protein>
    <recommendedName>
        <fullName evidence="5">polynucleotide adenylyltransferase</fullName>
        <ecNumber evidence="5">2.7.7.19</ecNumber>
    </recommendedName>
</protein>
<sequence length="634" mass="72198">MGAPVKFGVTEPISLGMPTQAERALDEQLHEEMRRDAPLETEEKMRFRAEVLMELRRITQQWVQEACIAQGDEDLASRAGSKIFTFGSYRLGLISPGSDIDVLCVAPKNITRDSFFQVLVPKLQEHPDVTDVTPVPDAYTPIIKLKLSTIEIDLLFARLSSMSEIPENLESLNDDNLLKNLDDKTVRSMNGCRVADHILSLVPDAERFRDTLRLIKLWAKHRGVYSNVLGFFGGISWAILVARLCQLYPYFNTATLVKRFFKLYERWDWNNPVVLTHIQEKLNTPGLMMFKIWNPKVNPQDRMHLMPIITPAFPCMNSTHNVSETTKRIILAEITRANKVLEQVEQGKCKWAEVYRPLPFFTQHKFYIQIEVLAATPQVFTKWLGWIESKLRQLVKHLEQIPSVAVRPWPNHLAFQDPEWKHAVSVFMGLTVEKAPGQQSHSVDLRRTVVRFVEIINSWPDMSQHTGQCEMRVRDVKRRELPSYAVPEREDAKKKPKGLLRAYTDDVPGEEAVPTREVAPEVVLDIPPESRPVQSEGQTKRKLEPLPKALRGTSVNGRTRTVDQRSVRNSRETHVEPVMLCGVVFFFHEPRVDVLGVCTKKLQGPSQGGAQSVLGSEGCGVFHIILGEAFIHQT</sequence>
<dbReference type="InterPro" id="IPR007012">
    <property type="entry name" value="PolA_pol_cen_dom"/>
</dbReference>
<evidence type="ECO:0000259" key="15">
    <source>
        <dbReference type="Pfam" id="PF20750"/>
    </source>
</evidence>
<accession>A0ABP0J9K0</accession>
<keyword evidence="8" id="KW-0479">Metal-binding</keyword>
<evidence type="ECO:0000256" key="8">
    <source>
        <dbReference type="ARBA" id="ARBA00022723"/>
    </source>
</evidence>
<dbReference type="Proteomes" id="UP001642484">
    <property type="component" value="Unassembled WGS sequence"/>
</dbReference>
<dbReference type="Gene3D" id="1.10.1410.10">
    <property type="match status" value="1"/>
</dbReference>
<evidence type="ECO:0000256" key="11">
    <source>
        <dbReference type="ARBA" id="ARBA00022842"/>
    </source>
</evidence>
<dbReference type="SUPFAM" id="SSF81631">
    <property type="entry name" value="PAP/OAS1 substrate-binding domain"/>
    <property type="match status" value="1"/>
</dbReference>
<dbReference type="Gene3D" id="3.30.70.590">
    <property type="entry name" value="Poly(A) polymerase predicted RNA binding domain"/>
    <property type="match status" value="1"/>
</dbReference>
<dbReference type="EMBL" id="CAXAMN010004792">
    <property type="protein sequence ID" value="CAK9011068.1"/>
    <property type="molecule type" value="Genomic_DNA"/>
</dbReference>
<feature type="domain" description="Poly(A) polymerase RNA-binding" evidence="13">
    <location>
        <begin position="421"/>
        <end position="494"/>
    </location>
</feature>
<dbReference type="InterPro" id="IPR048840">
    <property type="entry name" value="PolA_pol_NTPase"/>
</dbReference>
<dbReference type="Gene3D" id="3.30.460.10">
    <property type="entry name" value="Beta Polymerase, domain 2"/>
    <property type="match status" value="1"/>
</dbReference>
<keyword evidence="12" id="KW-0539">Nucleus</keyword>
<dbReference type="Pfam" id="PF04928">
    <property type="entry name" value="PAP_central"/>
    <property type="match status" value="1"/>
</dbReference>
<evidence type="ECO:0000256" key="6">
    <source>
        <dbReference type="ARBA" id="ARBA00022664"/>
    </source>
</evidence>
<dbReference type="InterPro" id="IPR007010">
    <property type="entry name" value="PolA_pol_RNA-bd_dom"/>
</dbReference>
<comment type="subcellular location">
    <subcellularLocation>
        <location evidence="3">Nucleus</location>
    </subcellularLocation>
</comment>
<feature type="domain" description="Poly(A) polymerase central" evidence="14">
    <location>
        <begin position="208"/>
        <end position="356"/>
    </location>
</feature>
<keyword evidence="10" id="KW-0067">ATP-binding</keyword>
<gene>
    <name evidence="16" type="ORF">CCMP2556_LOCUS10324</name>
</gene>
<evidence type="ECO:0000256" key="9">
    <source>
        <dbReference type="ARBA" id="ARBA00022741"/>
    </source>
</evidence>
<evidence type="ECO:0000259" key="13">
    <source>
        <dbReference type="Pfam" id="PF04926"/>
    </source>
</evidence>
<dbReference type="SUPFAM" id="SSF81301">
    <property type="entry name" value="Nucleotidyltransferase"/>
    <property type="match status" value="1"/>
</dbReference>
<keyword evidence="7" id="KW-0808">Transferase</keyword>
<keyword evidence="6" id="KW-0507">mRNA processing</keyword>
<dbReference type="InterPro" id="IPR011068">
    <property type="entry name" value="NuclTrfase_I-like_C"/>
</dbReference>
<proteinExistence type="inferred from homology"/>